<dbReference type="AlphaFoldDB" id="A0A6G9CWW8"/>
<name>A0A6G9CWW8_RHOER</name>
<proteinExistence type="predicted"/>
<keyword evidence="1" id="KW-0808">Transferase</keyword>
<evidence type="ECO:0000313" key="2">
    <source>
        <dbReference type="Proteomes" id="UP000502345"/>
    </source>
</evidence>
<dbReference type="NCBIfam" id="TIGR04096">
    <property type="entry name" value="dnd_rel_methyl"/>
    <property type="match status" value="1"/>
</dbReference>
<gene>
    <name evidence="1" type="ORF">G9444_4243</name>
</gene>
<protein>
    <submittedName>
        <fullName evidence="1">SAM-dependent methyltransferase</fullName>
    </submittedName>
</protein>
<dbReference type="GO" id="GO:0008168">
    <property type="term" value="F:methyltransferase activity"/>
    <property type="evidence" value="ECO:0007669"/>
    <property type="project" value="UniProtKB-KW"/>
</dbReference>
<keyword evidence="1" id="KW-0489">Methyltransferase</keyword>
<dbReference type="InterPro" id="IPR024019">
    <property type="entry name" value="CHP04096"/>
</dbReference>
<accession>A0A6G9CWW8</accession>
<reference evidence="1 2" key="1">
    <citation type="submission" date="2020-03" db="EMBL/GenBank/DDBJ databases">
        <title>Screen low temperature-resistant strains for efficient degradation of petroleum hydrocarbons under the low temperature.</title>
        <authorList>
            <person name="Wang Y."/>
            <person name="Chen J."/>
        </authorList>
    </citation>
    <scope>NUCLEOTIDE SEQUENCE [LARGE SCALE GENOMIC DNA]</scope>
    <source>
        <strain evidence="1 2">KB1</strain>
    </source>
</reference>
<dbReference type="GO" id="GO:0032259">
    <property type="term" value="P:methylation"/>
    <property type="evidence" value="ECO:0007669"/>
    <property type="project" value="UniProtKB-KW"/>
</dbReference>
<organism evidence="1 2">
    <name type="scientific">Rhodococcus erythropolis</name>
    <name type="common">Arthrobacter picolinophilus</name>
    <dbReference type="NCBI Taxonomy" id="1833"/>
    <lineage>
        <taxon>Bacteria</taxon>
        <taxon>Bacillati</taxon>
        <taxon>Actinomycetota</taxon>
        <taxon>Actinomycetes</taxon>
        <taxon>Mycobacteriales</taxon>
        <taxon>Nocardiaceae</taxon>
        <taxon>Rhodococcus</taxon>
        <taxon>Rhodococcus erythropolis group</taxon>
    </lineage>
</organism>
<sequence>MVNLGYVINVIEDRVERAETLRAAWQLAERVLVVSGRLVWESRNLIGRRVYDGIITQSGTFQKFYEQSELSAWIEQVLGVKPAAAAPGIFYVFRDESAQQEFLANRVYVYRPQVRIDPHAQYEANRDRLAPLIDFMTAHARPPKKGELNTTNQDEIKEEFGSIGRALNLIHRVTDDEYWQQITAQRRSELLVYAALARFGGRPKLSQLNMTLRNDIKTSFGSYRDFTVQGDRLLVAVGNPTMVIISARSSKVGKQTPTALYVHRNALAELPPLLQVYEGCARTLTGTIENANLVKLSVVKPQVSFLSYPAFEREAHPTLRSAVTVNLRELTVNWRDYSKSPNPPLLHRKEEFVSRDDPRRDLYAKLTKAEMRAGLYECPEQIGTEQGWQRALFSRGKLVRGHRLHNR</sequence>
<dbReference type="EMBL" id="CP050124">
    <property type="protein sequence ID" value="QIP41487.1"/>
    <property type="molecule type" value="Genomic_DNA"/>
</dbReference>
<dbReference type="Proteomes" id="UP000502345">
    <property type="component" value="Chromosome"/>
</dbReference>
<evidence type="ECO:0000313" key="1">
    <source>
        <dbReference type="EMBL" id="QIP41487.1"/>
    </source>
</evidence>